<feature type="domain" description="ABC transporter" evidence="5">
    <location>
        <begin position="321"/>
        <end position="549"/>
    </location>
</feature>
<dbReference type="STRING" id="765420.OSCT_0888"/>
<dbReference type="eggNOG" id="COG0488">
    <property type="taxonomic scope" value="Bacteria"/>
</dbReference>
<keyword evidence="3" id="KW-0067">ATP-binding</keyword>
<dbReference type="PROSITE" id="PS50893">
    <property type="entry name" value="ABC_TRANSPORTER_2"/>
    <property type="match status" value="2"/>
</dbReference>
<proteinExistence type="predicted"/>
<evidence type="ECO:0000313" key="6">
    <source>
        <dbReference type="EMBL" id="EFO81227.1"/>
    </source>
</evidence>
<evidence type="ECO:0000256" key="4">
    <source>
        <dbReference type="SAM" id="MobiDB-lite"/>
    </source>
</evidence>
<feature type="domain" description="ABC transporter" evidence="5">
    <location>
        <begin position="4"/>
        <end position="259"/>
    </location>
</feature>
<comment type="caution">
    <text evidence="6">The sequence shown here is derived from an EMBL/GenBank/DDBJ whole genome shotgun (WGS) entry which is preliminary data.</text>
</comment>
<dbReference type="FunFam" id="3.40.50.300:FF:000309">
    <property type="entry name" value="ABC transporter ATP-binding protein"/>
    <property type="match status" value="1"/>
</dbReference>
<dbReference type="Gene3D" id="3.40.50.300">
    <property type="entry name" value="P-loop containing nucleotide triphosphate hydrolases"/>
    <property type="match status" value="2"/>
</dbReference>
<dbReference type="OrthoDB" id="9801441at2"/>
<dbReference type="GO" id="GO:0003677">
    <property type="term" value="F:DNA binding"/>
    <property type="evidence" value="ECO:0007669"/>
    <property type="project" value="InterPro"/>
</dbReference>
<dbReference type="Proteomes" id="UP000054010">
    <property type="component" value="Unassembled WGS sequence"/>
</dbReference>
<keyword evidence="2" id="KW-0547">Nucleotide-binding</keyword>
<dbReference type="PROSITE" id="PS00211">
    <property type="entry name" value="ABC_TRANSPORTER_1"/>
    <property type="match status" value="2"/>
</dbReference>
<dbReference type="GO" id="GO:0016887">
    <property type="term" value="F:ATP hydrolysis activity"/>
    <property type="evidence" value="ECO:0007669"/>
    <property type="project" value="InterPro"/>
</dbReference>
<dbReference type="InterPro" id="IPR017871">
    <property type="entry name" value="ABC_transporter-like_CS"/>
</dbReference>
<dbReference type="InterPro" id="IPR027417">
    <property type="entry name" value="P-loop_NTPase"/>
</dbReference>
<evidence type="ECO:0000256" key="2">
    <source>
        <dbReference type="ARBA" id="ARBA00022741"/>
    </source>
</evidence>
<dbReference type="PANTHER" id="PTHR42855">
    <property type="entry name" value="ABC TRANSPORTER ATP-BINDING SUBUNIT"/>
    <property type="match status" value="1"/>
</dbReference>
<dbReference type="Gene3D" id="1.10.287.380">
    <property type="entry name" value="Valyl-tRNA synthetase, C-terminal domain"/>
    <property type="match status" value="1"/>
</dbReference>
<dbReference type="AlphaFoldDB" id="E1IC37"/>
<dbReference type="InterPro" id="IPR051309">
    <property type="entry name" value="ABCF_ATPase"/>
</dbReference>
<accession>E1IC37</accession>
<evidence type="ECO:0000256" key="1">
    <source>
        <dbReference type="ARBA" id="ARBA00022737"/>
    </source>
</evidence>
<reference evidence="6 7" key="1">
    <citation type="journal article" date="2011" name="J. Bacteriol.">
        <title>Draft genome sequence of the anoxygenic filamentous phototrophic bacterium Oscillochloris trichoides subsp. DG-6.</title>
        <authorList>
            <person name="Kuznetsov B.B."/>
            <person name="Ivanovsky R.N."/>
            <person name="Keppen O.I."/>
            <person name="Sukhacheva M.V."/>
            <person name="Bumazhkin B.K."/>
            <person name="Patutina E.O."/>
            <person name="Beletsky A.V."/>
            <person name="Mardanov A.V."/>
            <person name="Baslerov R.V."/>
            <person name="Panteleeva A.N."/>
            <person name="Kolganova T.V."/>
            <person name="Ravin N.V."/>
            <person name="Skryabin K.G."/>
        </authorList>
    </citation>
    <scope>NUCLEOTIDE SEQUENCE [LARGE SCALE GENOMIC DNA]</scope>
    <source>
        <strain evidence="6 7">DG-6</strain>
    </source>
</reference>
<keyword evidence="1" id="KW-0677">Repeat</keyword>
<organism evidence="6 7">
    <name type="scientific">Oscillochloris trichoides DG-6</name>
    <dbReference type="NCBI Taxonomy" id="765420"/>
    <lineage>
        <taxon>Bacteria</taxon>
        <taxon>Bacillati</taxon>
        <taxon>Chloroflexota</taxon>
        <taxon>Chloroflexia</taxon>
        <taxon>Chloroflexales</taxon>
        <taxon>Chloroflexineae</taxon>
        <taxon>Oscillochloridaceae</taxon>
        <taxon>Oscillochloris</taxon>
    </lineage>
</organism>
<feature type="region of interest" description="Disordered" evidence="4">
    <location>
        <begin position="540"/>
        <end position="574"/>
    </location>
</feature>
<evidence type="ECO:0000313" key="7">
    <source>
        <dbReference type="Proteomes" id="UP000054010"/>
    </source>
</evidence>
<evidence type="ECO:0000256" key="3">
    <source>
        <dbReference type="ARBA" id="ARBA00022840"/>
    </source>
</evidence>
<dbReference type="CDD" id="cd03221">
    <property type="entry name" value="ABCF_EF-3"/>
    <property type="match status" value="2"/>
</dbReference>
<dbReference type="HOGENOM" id="CLU_000604_36_0_0"/>
<protein>
    <submittedName>
        <fullName evidence="6">ABC transporter related protein</fullName>
    </submittedName>
</protein>
<dbReference type="GO" id="GO:0005524">
    <property type="term" value="F:ATP binding"/>
    <property type="evidence" value="ECO:0007669"/>
    <property type="project" value="UniProtKB-KW"/>
</dbReference>
<dbReference type="Pfam" id="PF12848">
    <property type="entry name" value="ABC_tran_Xtn"/>
    <property type="match status" value="1"/>
</dbReference>
<gene>
    <name evidence="6" type="ORF">OSCT_0888</name>
</gene>
<dbReference type="SMART" id="SM00382">
    <property type="entry name" value="AAA"/>
    <property type="match status" value="2"/>
</dbReference>
<name>E1IC37_9CHLR</name>
<dbReference type="InterPro" id="IPR032781">
    <property type="entry name" value="ABC_tran_Xtn"/>
</dbReference>
<dbReference type="InterPro" id="IPR003439">
    <property type="entry name" value="ABC_transporter-like_ATP-bd"/>
</dbReference>
<dbReference type="Pfam" id="PF00005">
    <property type="entry name" value="ABC_tran"/>
    <property type="match status" value="2"/>
</dbReference>
<dbReference type="Pfam" id="PF16326">
    <property type="entry name" value="ABC_tran_CTD"/>
    <property type="match status" value="1"/>
</dbReference>
<dbReference type="InterPro" id="IPR037118">
    <property type="entry name" value="Val-tRNA_synth_C_sf"/>
</dbReference>
<evidence type="ECO:0000259" key="5">
    <source>
        <dbReference type="PROSITE" id="PS50893"/>
    </source>
</evidence>
<sequence>MTLLSVGGLTKYYGAELIFKDVSFQVAKGDKIGLVGVNGAGKSTLLKMIAGIEAADAGILAPARGTRVAYLAQEVRFPTDRTLWQEMEAAFLHLADLQAEMTALEPLIADTNAPGWEAAMERYGDLMAHYEHGGGYEIEPRIKRTLHGLGFTEAQHSQRLSQFSGGQKTRAALAATLLSDPDLLLLDEPTNHLDMQALEWLENFLRGWDGTLIVISHDRYFLDRVTKRTLEIAFNVLEDYPGGYNKYLELKAERLERRLKEFNAQQEYIAKTEEFIRRYKAGQRAREAKGREKRLDRLKRDQMLERPKEQAKLRLFLDSKLRSGELVLALEGMVIGYPGDQRKDAQPRVLLRADGMEIHRGERVALLGPNGSGKTTLLRTLINELTPLQGAPRLGHQVVIGYYAQGHDMLNMQATVLEELTRASPTLGEAAARNLLGRFLFSGDDVFKRVGDLSGGERSRVALAQLTLLPGNLLVLDEPTNHLDIGAREALEGVLKEYPGSILFVSHDRYFIDALADKIWYVDQSRIRQFIGNYSEFSEHLAATPQPEPQPEPASPTQASSPGRLPPSNEEKQRKRRLNALENEVAMLEQELGRLRSALDKASESQDVTKITALGKQYVELEQLLAEKYTQWEQLAV</sequence>
<keyword evidence="7" id="KW-1185">Reference proteome</keyword>
<dbReference type="FunFam" id="3.40.50.300:FF:000011">
    <property type="entry name" value="Putative ABC transporter ATP-binding component"/>
    <property type="match status" value="1"/>
</dbReference>
<dbReference type="InterPro" id="IPR003593">
    <property type="entry name" value="AAA+_ATPase"/>
</dbReference>
<dbReference type="InterPro" id="IPR032524">
    <property type="entry name" value="ABC_tran_C"/>
</dbReference>
<dbReference type="PANTHER" id="PTHR42855:SF2">
    <property type="entry name" value="DRUG RESISTANCE ABC TRANSPORTER,ATP-BINDING PROTEIN"/>
    <property type="match status" value="1"/>
</dbReference>
<dbReference type="SUPFAM" id="SSF52540">
    <property type="entry name" value="P-loop containing nucleoside triphosphate hydrolases"/>
    <property type="match status" value="2"/>
</dbReference>
<dbReference type="EMBL" id="ADVR01000019">
    <property type="protein sequence ID" value="EFO81227.1"/>
    <property type="molecule type" value="Genomic_DNA"/>
</dbReference>